<dbReference type="SUPFAM" id="SSF56349">
    <property type="entry name" value="DNA breaking-rejoining enzymes"/>
    <property type="match status" value="2"/>
</dbReference>
<evidence type="ECO:0000259" key="6">
    <source>
        <dbReference type="PROSITE" id="PS51900"/>
    </source>
</evidence>
<keyword evidence="1" id="KW-0229">DNA integration</keyword>
<evidence type="ECO:0000256" key="2">
    <source>
        <dbReference type="ARBA" id="ARBA00023125"/>
    </source>
</evidence>
<organism evidence="7 8">
    <name type="scientific">Rhodococcus ruber</name>
    <dbReference type="NCBI Taxonomy" id="1830"/>
    <lineage>
        <taxon>Bacteria</taxon>
        <taxon>Bacillati</taxon>
        <taxon>Actinomycetota</taxon>
        <taxon>Actinomycetes</taxon>
        <taxon>Mycobacteriales</taxon>
        <taxon>Nocardiaceae</taxon>
        <taxon>Rhodococcus</taxon>
    </lineage>
</organism>
<evidence type="ECO:0000259" key="5">
    <source>
        <dbReference type="PROSITE" id="PS51898"/>
    </source>
</evidence>
<dbReference type="Pfam" id="PF00589">
    <property type="entry name" value="Phage_integrase"/>
    <property type="match status" value="2"/>
</dbReference>
<dbReference type="PANTHER" id="PTHR30349">
    <property type="entry name" value="PHAGE INTEGRASE-RELATED"/>
    <property type="match status" value="1"/>
</dbReference>
<dbReference type="InterPro" id="IPR044068">
    <property type="entry name" value="CB"/>
</dbReference>
<name>A0A098BHG1_9NOCA</name>
<dbReference type="PANTHER" id="PTHR30349:SF90">
    <property type="entry name" value="TYROSINE RECOMBINASE XERD"/>
    <property type="match status" value="1"/>
</dbReference>
<dbReference type="InterPro" id="IPR011010">
    <property type="entry name" value="DNA_brk_join_enz"/>
</dbReference>
<dbReference type="Gene3D" id="1.10.443.10">
    <property type="entry name" value="Intergrase catalytic core"/>
    <property type="match status" value="2"/>
</dbReference>
<evidence type="ECO:0000256" key="4">
    <source>
        <dbReference type="PROSITE-ProRule" id="PRU01248"/>
    </source>
</evidence>
<feature type="domain" description="Tyr recombinase" evidence="5">
    <location>
        <begin position="120"/>
        <end position="300"/>
    </location>
</feature>
<keyword evidence="3" id="KW-0233">DNA recombination</keyword>
<evidence type="ECO:0000313" key="8">
    <source>
        <dbReference type="Proteomes" id="UP000042997"/>
    </source>
</evidence>
<dbReference type="InterPro" id="IPR013762">
    <property type="entry name" value="Integrase-like_cat_sf"/>
</dbReference>
<dbReference type="EMBL" id="CCSD01000030">
    <property type="protein sequence ID" value="CDZ87151.1"/>
    <property type="molecule type" value="Genomic_DNA"/>
</dbReference>
<dbReference type="Gene3D" id="1.10.150.130">
    <property type="match status" value="1"/>
</dbReference>
<feature type="domain" description="Core-binding (CB)" evidence="6">
    <location>
        <begin position="11"/>
        <end position="97"/>
    </location>
</feature>
<sequence>MSTTDDHARWITIDNAIEDFDRYLITGKNASAMTRQCYIRHARAFLDTVTRPSGTLDLDAVSGPQVRSYVTDLSRRYSPQSCKLKATVLRCFLRFAWMSGRMRSNLAGAVGTVITHRSGKIPKALHPDELARLLATPDRRTLGGARDYALLILMSRLGLRAGEVGGLRLDDIDWAHAHLRVRVKGGNVLELPIPDDVGSALVEYLHRRPTPTPHREVFLTNYGTAVPMTRGAVTAAVARNARTAGLGTIYAHRLRHSAARAVLAGGGTFEEVGELLGHATRQVTMAYSSFDLTSMRVDRRPPVAGQGAVMPDWAALIDEYLAFRIARGFQPSRKIQRLLPQFVASLPHSRDDSLLFSNSDVLTWANAPDRAAPSWVSARLSIVRGFALYLAGSGLPVVVPACRQAPTSSRRATPYLYSTSQIVDLMDAADVVFTPLRAATMRTLIGLLFVTGMRIGETLHLSIGGLDTEQNTLMIRHAKLGRERIVCLDTSTTEALQVYLDDSPRHGLGTGADRPLFVTGRGTAVSYSTVCGGFGQLVRRVGLVRRAGARPRLHDLRHSFATRAMIDAYRTGRDPAHTLTVLSFWLGHSNPVDTYWYLQAAPEVAAIAARRLDHGQEW</sequence>
<dbReference type="GO" id="GO:0006310">
    <property type="term" value="P:DNA recombination"/>
    <property type="evidence" value="ECO:0007669"/>
    <property type="project" value="UniProtKB-KW"/>
</dbReference>
<protein>
    <submittedName>
        <fullName evidence="7">Putative tyrosine recombinase (Modular protein)</fullName>
    </submittedName>
</protein>
<dbReference type="PROSITE" id="PS51898">
    <property type="entry name" value="TYR_RECOMBINASE"/>
    <property type="match status" value="2"/>
</dbReference>
<accession>A0A098BHG1</accession>
<dbReference type="InterPro" id="IPR050090">
    <property type="entry name" value="Tyrosine_recombinase_XerCD"/>
</dbReference>
<reference evidence="7 8" key="1">
    <citation type="journal article" date="2014" name="Genome Announc.">
        <title>Draft Genome Sequence of Propane- and Butane-Oxidizing Actinobacterium Rhodococcus ruber IEGM 231.</title>
        <authorList>
            <person name="Ivshina I.B."/>
            <person name="Kuyukina M.S."/>
            <person name="Krivoruchko A.V."/>
            <person name="Barbe V."/>
            <person name="Fischer C."/>
        </authorList>
    </citation>
    <scope>NUCLEOTIDE SEQUENCE [LARGE SCALE GENOMIC DNA]</scope>
</reference>
<dbReference type="GO" id="GO:0015074">
    <property type="term" value="P:DNA integration"/>
    <property type="evidence" value="ECO:0007669"/>
    <property type="project" value="UniProtKB-KW"/>
</dbReference>
<dbReference type="InterPro" id="IPR002104">
    <property type="entry name" value="Integrase_catalytic"/>
</dbReference>
<gene>
    <name evidence="7" type="ORF">RHRU231_210077</name>
</gene>
<dbReference type="GO" id="GO:0003677">
    <property type="term" value="F:DNA binding"/>
    <property type="evidence" value="ECO:0007669"/>
    <property type="project" value="UniProtKB-UniRule"/>
</dbReference>
<dbReference type="InterPro" id="IPR004107">
    <property type="entry name" value="Integrase_SAM-like_N"/>
</dbReference>
<dbReference type="RefSeq" id="WP_230831859.1">
    <property type="nucleotide sequence ID" value="NZ_JAJNCM010000053.1"/>
</dbReference>
<dbReference type="Pfam" id="PF02899">
    <property type="entry name" value="Phage_int_SAM_1"/>
    <property type="match status" value="1"/>
</dbReference>
<keyword evidence="2 4" id="KW-0238">DNA-binding</keyword>
<evidence type="ECO:0000313" key="7">
    <source>
        <dbReference type="EMBL" id="CDZ87151.1"/>
    </source>
</evidence>
<evidence type="ECO:0000256" key="1">
    <source>
        <dbReference type="ARBA" id="ARBA00022908"/>
    </source>
</evidence>
<dbReference type="AlphaFoldDB" id="A0A098BHG1"/>
<dbReference type="PROSITE" id="PS51900">
    <property type="entry name" value="CB"/>
    <property type="match status" value="1"/>
</dbReference>
<dbReference type="InterPro" id="IPR010998">
    <property type="entry name" value="Integrase_recombinase_N"/>
</dbReference>
<evidence type="ECO:0000256" key="3">
    <source>
        <dbReference type="ARBA" id="ARBA00023172"/>
    </source>
</evidence>
<feature type="domain" description="Tyr recombinase" evidence="5">
    <location>
        <begin position="411"/>
        <end position="610"/>
    </location>
</feature>
<proteinExistence type="predicted"/>
<dbReference type="Proteomes" id="UP000042997">
    <property type="component" value="Unassembled WGS sequence"/>
</dbReference>